<feature type="region of interest" description="Disordered" evidence="1">
    <location>
        <begin position="1"/>
        <end position="37"/>
    </location>
</feature>
<evidence type="ECO:0000256" key="1">
    <source>
        <dbReference type="SAM" id="MobiDB-lite"/>
    </source>
</evidence>
<gene>
    <name evidence="2" type="ORF">SMD44_07340</name>
</gene>
<sequence>MLKQWKLCTDPEEEPGDGGSPGPGEDDGKGGNEPTGC</sequence>
<organism evidence="2 3">
    <name type="scientific">Streptomyces alboflavus</name>
    <dbReference type="NCBI Taxonomy" id="67267"/>
    <lineage>
        <taxon>Bacteria</taxon>
        <taxon>Bacillati</taxon>
        <taxon>Actinomycetota</taxon>
        <taxon>Actinomycetes</taxon>
        <taxon>Kitasatosporales</taxon>
        <taxon>Streptomycetaceae</taxon>
        <taxon>Streptomyces</taxon>
    </lineage>
</organism>
<evidence type="ECO:0000313" key="3">
    <source>
        <dbReference type="Proteomes" id="UP000195880"/>
    </source>
</evidence>
<evidence type="ECO:0000313" key="2">
    <source>
        <dbReference type="EMBL" id="ARX87858.1"/>
    </source>
</evidence>
<protein>
    <submittedName>
        <fullName evidence="2">Uncharacterized protein</fullName>
    </submittedName>
</protein>
<reference evidence="2 3" key="1">
    <citation type="submission" date="2017-05" db="EMBL/GenBank/DDBJ databases">
        <title>Streptomyces alboflavus Genome sequencing and assembly.</title>
        <authorList>
            <person name="Wang Y."/>
            <person name="Du B."/>
            <person name="Ding Y."/>
            <person name="Liu H."/>
            <person name="Hou Q."/>
            <person name="Liu K."/>
            <person name="Wang C."/>
            <person name="Yao L."/>
        </authorList>
    </citation>
    <scope>NUCLEOTIDE SEQUENCE [LARGE SCALE GENOMIC DNA]</scope>
    <source>
        <strain evidence="2 3">MDJK44</strain>
    </source>
</reference>
<accession>A0A1Z1WN84</accession>
<proteinExistence type="predicted"/>
<dbReference type="Proteomes" id="UP000195880">
    <property type="component" value="Chromosome"/>
</dbReference>
<dbReference type="KEGG" id="salf:SMD44_07340"/>
<dbReference type="AlphaFoldDB" id="A0A1Z1WN84"/>
<name>A0A1Z1WN84_9ACTN</name>
<dbReference type="EMBL" id="CP021748">
    <property type="protein sequence ID" value="ARX87858.1"/>
    <property type="molecule type" value="Genomic_DNA"/>
</dbReference>
<keyword evidence="3" id="KW-1185">Reference proteome</keyword>